<comment type="caution">
    <text evidence="1">The sequence shown here is derived from an EMBL/GenBank/DDBJ whole genome shotgun (WGS) entry which is preliminary data.</text>
</comment>
<dbReference type="EMBL" id="WIXE01003489">
    <property type="protein sequence ID" value="KAK5983910.1"/>
    <property type="molecule type" value="Genomic_DNA"/>
</dbReference>
<evidence type="ECO:0000313" key="2">
    <source>
        <dbReference type="Proteomes" id="UP001331761"/>
    </source>
</evidence>
<sequence>MEKQPWIEPTTVCLIVADTNEMDDHSWSNMQLISIRFVK</sequence>
<evidence type="ECO:0000313" key="1">
    <source>
        <dbReference type="EMBL" id="KAK5983910.1"/>
    </source>
</evidence>
<accession>A0AAN8FTM0</accession>
<keyword evidence="2" id="KW-1185">Reference proteome</keyword>
<dbReference type="AlphaFoldDB" id="A0AAN8FTM0"/>
<reference evidence="1 2" key="1">
    <citation type="submission" date="2019-10" db="EMBL/GenBank/DDBJ databases">
        <title>Assembly and Annotation for the nematode Trichostrongylus colubriformis.</title>
        <authorList>
            <person name="Martin J."/>
        </authorList>
    </citation>
    <scope>NUCLEOTIDE SEQUENCE [LARGE SCALE GENOMIC DNA]</scope>
    <source>
        <strain evidence="1">G859</strain>
        <tissue evidence="1">Whole worm</tissue>
    </source>
</reference>
<gene>
    <name evidence="1" type="ORF">GCK32_021939</name>
</gene>
<dbReference type="Proteomes" id="UP001331761">
    <property type="component" value="Unassembled WGS sequence"/>
</dbReference>
<proteinExistence type="predicted"/>
<protein>
    <submittedName>
        <fullName evidence="1">Uncharacterized protein</fullName>
    </submittedName>
</protein>
<organism evidence="1 2">
    <name type="scientific">Trichostrongylus colubriformis</name>
    <name type="common">Black scour worm</name>
    <dbReference type="NCBI Taxonomy" id="6319"/>
    <lineage>
        <taxon>Eukaryota</taxon>
        <taxon>Metazoa</taxon>
        <taxon>Ecdysozoa</taxon>
        <taxon>Nematoda</taxon>
        <taxon>Chromadorea</taxon>
        <taxon>Rhabditida</taxon>
        <taxon>Rhabditina</taxon>
        <taxon>Rhabditomorpha</taxon>
        <taxon>Strongyloidea</taxon>
        <taxon>Trichostrongylidae</taxon>
        <taxon>Trichostrongylus</taxon>
    </lineage>
</organism>
<name>A0AAN8FTM0_TRICO</name>